<reference evidence="1 2" key="1">
    <citation type="submission" date="2007-09" db="EMBL/GenBank/DDBJ databases">
        <title>Draft genome sequence of Faecalibacterium prausnitzii M21/2.</title>
        <authorList>
            <person name="Sudarsanam P."/>
            <person name="Ley R."/>
            <person name="Guruge J."/>
            <person name="Turnbaugh P.J."/>
            <person name="Mahowald M."/>
            <person name="Liep D."/>
            <person name="Gordon J."/>
        </authorList>
    </citation>
    <scope>NUCLEOTIDE SEQUENCE [LARGE SCALE GENOMIC DNA]</scope>
    <source>
        <strain evidence="1 2">M21/2</strain>
    </source>
</reference>
<proteinExistence type="predicted"/>
<dbReference type="Proteomes" id="UP000005945">
    <property type="component" value="Unassembled WGS sequence"/>
</dbReference>
<sequence>MSGSLRAARHCVFTRGGGFLFFRLKFHVLGRKSQTIKQNAQKGGAKFGGDAFDRFRKNIFEKQ</sequence>
<protein>
    <submittedName>
        <fullName evidence="1">Uncharacterized protein</fullName>
    </submittedName>
</protein>
<gene>
    <name evidence="1" type="ORF">FAEPRAM212_01833</name>
</gene>
<reference evidence="1 2" key="2">
    <citation type="submission" date="2007-09" db="EMBL/GenBank/DDBJ databases">
        <authorList>
            <person name="Fulton L."/>
            <person name="Clifton S."/>
            <person name="Fulton B."/>
            <person name="Xu J."/>
            <person name="Minx P."/>
            <person name="Pepin K.H."/>
            <person name="Johnson M."/>
            <person name="Thiruvilangam P."/>
            <person name="Bhonagiri V."/>
            <person name="Nash W.E."/>
            <person name="Mardis E.R."/>
            <person name="Wilson R.K."/>
        </authorList>
    </citation>
    <scope>NUCLEOTIDE SEQUENCE [LARGE SCALE GENOMIC DNA]</scope>
    <source>
        <strain evidence="1 2">M21/2</strain>
    </source>
</reference>
<organism evidence="1 2">
    <name type="scientific">Faecalibacterium prausnitzii M21/2</name>
    <dbReference type="NCBI Taxonomy" id="411485"/>
    <lineage>
        <taxon>Bacteria</taxon>
        <taxon>Bacillati</taxon>
        <taxon>Bacillota</taxon>
        <taxon>Clostridia</taxon>
        <taxon>Eubacteriales</taxon>
        <taxon>Oscillospiraceae</taxon>
        <taxon>Faecalibacterium</taxon>
    </lineage>
</organism>
<dbReference type="HOGENOM" id="CLU_2879220_0_0_9"/>
<comment type="caution">
    <text evidence="1">The sequence shown here is derived from an EMBL/GenBank/DDBJ whole genome shotgun (WGS) entry which is preliminary data.</text>
</comment>
<evidence type="ECO:0000313" key="1">
    <source>
        <dbReference type="EMBL" id="EDP21508.1"/>
    </source>
</evidence>
<dbReference type="EMBL" id="ABED02000026">
    <property type="protein sequence ID" value="EDP21508.1"/>
    <property type="molecule type" value="Genomic_DNA"/>
</dbReference>
<accession>A8SC26</accession>
<name>A8SC26_9FIRM</name>
<evidence type="ECO:0000313" key="2">
    <source>
        <dbReference type="Proteomes" id="UP000005945"/>
    </source>
</evidence>
<dbReference type="AlphaFoldDB" id="A8SC26"/>